<dbReference type="Proteomes" id="UP001060085">
    <property type="component" value="Linkage Group LG08"/>
</dbReference>
<keyword evidence="2" id="KW-1185">Reference proteome</keyword>
<comment type="caution">
    <text evidence="1">The sequence shown here is derived from an EMBL/GenBank/DDBJ whole genome shotgun (WGS) entry which is preliminary data.</text>
</comment>
<evidence type="ECO:0000313" key="1">
    <source>
        <dbReference type="EMBL" id="KAI5650423.1"/>
    </source>
</evidence>
<organism evidence="1 2">
    <name type="scientific">Catharanthus roseus</name>
    <name type="common">Madagascar periwinkle</name>
    <name type="synonym">Vinca rosea</name>
    <dbReference type="NCBI Taxonomy" id="4058"/>
    <lineage>
        <taxon>Eukaryota</taxon>
        <taxon>Viridiplantae</taxon>
        <taxon>Streptophyta</taxon>
        <taxon>Embryophyta</taxon>
        <taxon>Tracheophyta</taxon>
        <taxon>Spermatophyta</taxon>
        <taxon>Magnoliopsida</taxon>
        <taxon>eudicotyledons</taxon>
        <taxon>Gunneridae</taxon>
        <taxon>Pentapetalae</taxon>
        <taxon>asterids</taxon>
        <taxon>lamiids</taxon>
        <taxon>Gentianales</taxon>
        <taxon>Apocynaceae</taxon>
        <taxon>Rauvolfioideae</taxon>
        <taxon>Vinceae</taxon>
        <taxon>Catharanthinae</taxon>
        <taxon>Catharanthus</taxon>
    </lineage>
</organism>
<dbReference type="EMBL" id="CM044708">
    <property type="protein sequence ID" value="KAI5650423.1"/>
    <property type="molecule type" value="Genomic_DNA"/>
</dbReference>
<reference evidence="2" key="1">
    <citation type="journal article" date="2023" name="Nat. Plants">
        <title>Single-cell RNA sequencing provides a high-resolution roadmap for understanding the multicellular compartmentation of specialized metabolism.</title>
        <authorList>
            <person name="Sun S."/>
            <person name="Shen X."/>
            <person name="Li Y."/>
            <person name="Li Y."/>
            <person name="Wang S."/>
            <person name="Li R."/>
            <person name="Zhang H."/>
            <person name="Shen G."/>
            <person name="Guo B."/>
            <person name="Wei J."/>
            <person name="Xu J."/>
            <person name="St-Pierre B."/>
            <person name="Chen S."/>
            <person name="Sun C."/>
        </authorList>
    </citation>
    <scope>NUCLEOTIDE SEQUENCE [LARGE SCALE GENOMIC DNA]</scope>
</reference>
<sequence>MSSIKAGDLYRIFDQLDKNGDGLVSLEELMVALEGIGIHTSEDELELLVGKKSLDRIDFLFFHETIIKGNNNKSEYSVLENDLREAFAVFDENGDGFISSEELQSALLRLGLWDERCGGDCRSMISVYDVNSDGKLDFEEFKNMMLFYNN</sequence>
<proteinExistence type="predicted"/>
<protein>
    <submittedName>
        <fullName evidence="1">Uncharacterized protein</fullName>
    </submittedName>
</protein>
<accession>A0ACB9ZTR1</accession>
<evidence type="ECO:0000313" key="2">
    <source>
        <dbReference type="Proteomes" id="UP001060085"/>
    </source>
</evidence>
<gene>
    <name evidence="1" type="ORF">M9H77_36428</name>
</gene>
<name>A0ACB9ZTR1_CATRO</name>